<keyword evidence="1" id="KW-0732">Signal</keyword>
<protein>
    <recommendedName>
        <fullName evidence="3">Lipid A 3-O-deacylase (PagL)</fullName>
    </recommendedName>
</protein>
<gene>
    <name evidence="2" type="ORF">ENV54_05280</name>
</gene>
<dbReference type="InterPro" id="IPR011250">
    <property type="entry name" value="OMP/PagP_B-barrel"/>
</dbReference>
<dbReference type="AlphaFoldDB" id="A0A7C4EUH6"/>
<feature type="signal peptide" evidence="1">
    <location>
        <begin position="1"/>
        <end position="23"/>
    </location>
</feature>
<dbReference type="Pfam" id="PF09411">
    <property type="entry name" value="PagL"/>
    <property type="match status" value="1"/>
</dbReference>
<dbReference type="InterPro" id="IPR018550">
    <property type="entry name" value="Lipid-A_deacylase-rel"/>
</dbReference>
<proteinExistence type="predicted"/>
<evidence type="ECO:0008006" key="3">
    <source>
        <dbReference type="Google" id="ProtNLM"/>
    </source>
</evidence>
<evidence type="ECO:0000313" key="2">
    <source>
        <dbReference type="EMBL" id="HGH60694.1"/>
    </source>
</evidence>
<comment type="caution">
    <text evidence="2">The sequence shown here is derived from an EMBL/GenBank/DDBJ whole genome shotgun (WGS) entry which is preliminary data.</text>
</comment>
<reference evidence="2" key="1">
    <citation type="journal article" date="2020" name="mSystems">
        <title>Genome- and Community-Level Interaction Insights into Carbon Utilization and Element Cycling Functions of Hydrothermarchaeota in Hydrothermal Sediment.</title>
        <authorList>
            <person name="Zhou Z."/>
            <person name="Liu Y."/>
            <person name="Xu W."/>
            <person name="Pan J."/>
            <person name="Luo Z.H."/>
            <person name="Li M."/>
        </authorList>
    </citation>
    <scope>NUCLEOTIDE SEQUENCE [LARGE SCALE GENOMIC DNA]</scope>
    <source>
        <strain evidence="2">SpSt-769</strain>
    </source>
</reference>
<evidence type="ECO:0000256" key="1">
    <source>
        <dbReference type="SAM" id="SignalP"/>
    </source>
</evidence>
<dbReference type="SUPFAM" id="SSF56925">
    <property type="entry name" value="OMPA-like"/>
    <property type="match status" value="1"/>
</dbReference>
<organism evidence="2">
    <name type="scientific">Desulfomonile tiedjei</name>
    <dbReference type="NCBI Taxonomy" id="2358"/>
    <lineage>
        <taxon>Bacteria</taxon>
        <taxon>Pseudomonadati</taxon>
        <taxon>Thermodesulfobacteriota</taxon>
        <taxon>Desulfomonilia</taxon>
        <taxon>Desulfomonilales</taxon>
        <taxon>Desulfomonilaceae</taxon>
        <taxon>Desulfomonile</taxon>
    </lineage>
</organism>
<accession>A0A7C4EUH6</accession>
<feature type="chain" id="PRO_5027944781" description="Lipid A 3-O-deacylase (PagL)" evidence="1">
    <location>
        <begin position="24"/>
        <end position="246"/>
    </location>
</feature>
<dbReference type="Gene3D" id="2.40.160.20">
    <property type="match status" value="1"/>
</dbReference>
<name>A0A7C4EUH6_9BACT</name>
<dbReference type="EMBL" id="DTGT01000164">
    <property type="protein sequence ID" value="HGH60694.1"/>
    <property type="molecule type" value="Genomic_DNA"/>
</dbReference>
<sequence length="246" mass="27050">MAFGYRSRVCVYSLVCMTLCVVASNGECGQNGSSAQYASLSSSRTGDDSFSNFIKELSSSTVTSNQPMSDYLVKVAYGKTFGTSTNLDYATLEVSKSLTRSRALESLGPTVAELHFSMMASYVLYYEGNVERAKRLNFRDGYEVGWVPKGRFIFPGVFLGMIPYGECGMGISYVSETYRNSGSRFNWSLLGGLGLERKLTDKSLLAFGVQWRHLSNGNMWGRGDELHNSNSGTDMVQALATLVQPF</sequence>